<comment type="caution">
    <text evidence="1">The sequence shown here is derived from an EMBL/GenBank/DDBJ whole genome shotgun (WGS) entry which is preliminary data.</text>
</comment>
<gene>
    <name evidence="1" type="ORF">J2W40_001174</name>
</gene>
<keyword evidence="2" id="KW-1185">Reference proteome</keyword>
<protein>
    <submittedName>
        <fullName evidence="1">Uncharacterized protein</fullName>
    </submittedName>
</protein>
<evidence type="ECO:0000313" key="2">
    <source>
        <dbReference type="Proteomes" id="UP001267638"/>
    </source>
</evidence>
<evidence type="ECO:0000313" key="1">
    <source>
        <dbReference type="EMBL" id="MDR7154362.1"/>
    </source>
</evidence>
<dbReference type="EMBL" id="JAVDWV010000004">
    <property type="protein sequence ID" value="MDR7154362.1"/>
    <property type="molecule type" value="Genomic_DNA"/>
</dbReference>
<name>A0ABU1WYG6_SPHXE</name>
<organism evidence="1 2">
    <name type="scientific">Sphingobium xenophagum</name>
    <dbReference type="NCBI Taxonomy" id="121428"/>
    <lineage>
        <taxon>Bacteria</taxon>
        <taxon>Pseudomonadati</taxon>
        <taxon>Pseudomonadota</taxon>
        <taxon>Alphaproteobacteria</taxon>
        <taxon>Sphingomonadales</taxon>
        <taxon>Sphingomonadaceae</taxon>
        <taxon>Sphingobium</taxon>
    </lineage>
</organism>
<sequence>MFLLISKQISPAARKLASSACEHGFFENEDMISPKTAIILWRSCRTAMPRTQQKPREKARIGPAEYDICIDQTGSSLLAKLDLT</sequence>
<accession>A0ABU1WYG6</accession>
<dbReference type="Proteomes" id="UP001267638">
    <property type="component" value="Unassembled WGS sequence"/>
</dbReference>
<dbReference type="RefSeq" id="WP_310222593.1">
    <property type="nucleotide sequence ID" value="NZ_JAVDWV010000004.1"/>
</dbReference>
<proteinExistence type="predicted"/>
<reference evidence="1 2" key="1">
    <citation type="submission" date="2023-07" db="EMBL/GenBank/DDBJ databases">
        <title>Sorghum-associated microbial communities from plants grown in Nebraska, USA.</title>
        <authorList>
            <person name="Schachtman D."/>
        </authorList>
    </citation>
    <scope>NUCLEOTIDE SEQUENCE [LARGE SCALE GENOMIC DNA]</scope>
    <source>
        <strain evidence="1 2">4256</strain>
    </source>
</reference>